<protein>
    <submittedName>
        <fullName evidence="2">DUF1146 family protein</fullName>
    </submittedName>
</protein>
<evidence type="ECO:0000313" key="2">
    <source>
        <dbReference type="EMBL" id="GAA6114884.1"/>
    </source>
</evidence>
<feature type="transmembrane region" description="Helical" evidence="1">
    <location>
        <begin position="12"/>
        <end position="31"/>
    </location>
</feature>
<dbReference type="EMBL" id="BAABVV010000040">
    <property type="protein sequence ID" value="GAA6114884.1"/>
    <property type="molecule type" value="Genomic_DNA"/>
</dbReference>
<dbReference type="Proteomes" id="UP001438112">
    <property type="component" value="Unassembled WGS sequence"/>
</dbReference>
<feature type="transmembrane region" description="Helical" evidence="1">
    <location>
        <begin position="43"/>
        <end position="65"/>
    </location>
</feature>
<keyword evidence="1" id="KW-0812">Transmembrane</keyword>
<reference evidence="2 3" key="1">
    <citation type="submission" date="2024-03" db="EMBL/GenBank/DDBJ databases">
        <title>Inconsistent identification of Apilactobacillus kunkeei-related strains obtained by well-developed overall genome related indices.</title>
        <authorList>
            <person name="Maeno S."/>
            <person name="Endo A."/>
        </authorList>
    </citation>
    <scope>NUCLEOTIDE SEQUENCE [LARGE SCALE GENOMIC DNA]</scope>
    <source>
        <strain evidence="2 3">20H-10</strain>
    </source>
</reference>
<accession>A0ABP9ZJE5</accession>
<comment type="caution">
    <text evidence="2">The sequence shown here is derived from an EMBL/GenBank/DDBJ whole genome shotgun (WGS) entry which is preliminary data.</text>
</comment>
<proteinExistence type="predicted"/>
<keyword evidence="1" id="KW-1133">Transmembrane helix</keyword>
<evidence type="ECO:0000256" key="1">
    <source>
        <dbReference type="SAM" id="Phobius"/>
    </source>
</evidence>
<keyword evidence="1" id="KW-0472">Membrane</keyword>
<dbReference type="InterPro" id="IPR009526">
    <property type="entry name" value="DUF1146"/>
</dbReference>
<dbReference type="Pfam" id="PF06612">
    <property type="entry name" value="DUF1146"/>
    <property type="match status" value="1"/>
</dbReference>
<keyword evidence="3" id="KW-1185">Reference proteome</keyword>
<organism evidence="2 3">
    <name type="scientific">Apilactobacillus apinorum</name>
    <dbReference type="NCBI Taxonomy" id="1218495"/>
    <lineage>
        <taxon>Bacteria</taxon>
        <taxon>Bacillati</taxon>
        <taxon>Bacillota</taxon>
        <taxon>Bacilli</taxon>
        <taxon>Lactobacillales</taxon>
        <taxon>Lactobacillaceae</taxon>
        <taxon>Apilactobacillus</taxon>
    </lineage>
</organism>
<gene>
    <name evidence="2" type="ORF">AP20H10_12470</name>
</gene>
<name>A0ABP9ZJE5_9LACO</name>
<evidence type="ECO:0000313" key="3">
    <source>
        <dbReference type="Proteomes" id="UP001438112"/>
    </source>
</evidence>
<sequence>MEFLNINSLLELAIQLFFIGLAFWSLIDIHLERQFKMHLNQYRVLILLLSITIGYIVGSFFIWVLNITINH</sequence>
<dbReference type="RefSeq" id="WP_053949832.1">
    <property type="nucleotide sequence ID" value="NZ_BAABVU010000005.1"/>
</dbReference>